<dbReference type="EMBL" id="JACKVK010000008">
    <property type="protein sequence ID" value="MCV7420960.1"/>
    <property type="molecule type" value="Genomic_DNA"/>
</dbReference>
<evidence type="ECO:0000256" key="2">
    <source>
        <dbReference type="SAM" id="Phobius"/>
    </source>
</evidence>
<organism evidence="3 4">
    <name type="scientific">Mycobacterium yunnanensis</name>
    <dbReference type="NCBI Taxonomy" id="368477"/>
    <lineage>
        <taxon>Bacteria</taxon>
        <taxon>Bacillati</taxon>
        <taxon>Actinomycetota</taxon>
        <taxon>Actinomycetes</taxon>
        <taxon>Mycobacteriales</taxon>
        <taxon>Mycobacteriaceae</taxon>
        <taxon>Mycobacterium</taxon>
    </lineage>
</organism>
<evidence type="ECO:0000313" key="3">
    <source>
        <dbReference type="EMBL" id="MCV7420960.1"/>
    </source>
</evidence>
<keyword evidence="2" id="KW-0472">Membrane</keyword>
<proteinExistence type="predicted"/>
<dbReference type="RefSeq" id="WP_263995748.1">
    <property type="nucleotide sequence ID" value="NZ_JACKVK010000008.1"/>
</dbReference>
<keyword evidence="2" id="KW-1133">Transmembrane helix</keyword>
<name>A0A9X2Z0V7_9MYCO</name>
<sequence length="175" mass="17870">MTHAAEPDGEPVAPPPPPPPARSPWRWATVVLAVVAVASSGVAVWALTRTPATEQTQAPSAQQVAEAKARACQAYVKVRTAVALQTQSSGGDDPVATQAVAANARLAMAVGSQHLVDNLSPAVPAELAGLLRTLATDLQDLTIDALAGSADGQSGQVARLQALETNSAKIVELCK</sequence>
<feature type="transmembrane region" description="Helical" evidence="2">
    <location>
        <begin position="25"/>
        <end position="47"/>
    </location>
</feature>
<dbReference type="AlphaFoldDB" id="A0A9X2Z0V7"/>
<evidence type="ECO:0000313" key="4">
    <source>
        <dbReference type="Proteomes" id="UP001141629"/>
    </source>
</evidence>
<keyword evidence="2" id="KW-0812">Transmembrane</keyword>
<protein>
    <recommendedName>
        <fullName evidence="5">Alanine and proline rich membrane protein</fullName>
    </recommendedName>
</protein>
<reference evidence="3" key="1">
    <citation type="submission" date="2020-07" db="EMBL/GenBank/DDBJ databases">
        <authorList>
            <person name="Pettersson B.M.F."/>
            <person name="Behra P.R.K."/>
            <person name="Ramesh M."/>
            <person name="Das S."/>
            <person name="Dasgupta S."/>
            <person name="Kirsebom L.A."/>
        </authorList>
    </citation>
    <scope>NUCLEOTIDE SEQUENCE</scope>
    <source>
        <strain evidence="3">DSM 44838</strain>
    </source>
</reference>
<feature type="region of interest" description="Disordered" evidence="1">
    <location>
        <begin position="1"/>
        <end position="20"/>
    </location>
</feature>
<evidence type="ECO:0000256" key="1">
    <source>
        <dbReference type="SAM" id="MobiDB-lite"/>
    </source>
</evidence>
<accession>A0A9X2Z0V7</accession>
<dbReference type="Proteomes" id="UP001141629">
    <property type="component" value="Unassembled WGS sequence"/>
</dbReference>
<gene>
    <name evidence="3" type="ORF">H7K45_10460</name>
</gene>
<reference evidence="3" key="2">
    <citation type="journal article" date="2022" name="BMC Genomics">
        <title>Comparative genome analysis of mycobacteria focusing on tRNA and non-coding RNA.</title>
        <authorList>
            <person name="Behra P.R.K."/>
            <person name="Pettersson B.M.F."/>
            <person name="Ramesh M."/>
            <person name="Das S."/>
            <person name="Dasgupta S."/>
            <person name="Kirsebom L.A."/>
        </authorList>
    </citation>
    <scope>NUCLEOTIDE SEQUENCE</scope>
    <source>
        <strain evidence="3">DSM 44838</strain>
    </source>
</reference>
<keyword evidence="4" id="KW-1185">Reference proteome</keyword>
<evidence type="ECO:0008006" key="5">
    <source>
        <dbReference type="Google" id="ProtNLM"/>
    </source>
</evidence>
<comment type="caution">
    <text evidence="3">The sequence shown here is derived from an EMBL/GenBank/DDBJ whole genome shotgun (WGS) entry which is preliminary data.</text>
</comment>